<dbReference type="InterPro" id="IPR051804">
    <property type="entry name" value="Carb_Metab_Reg_Kinase/Isom"/>
</dbReference>
<evidence type="ECO:0000256" key="10">
    <source>
        <dbReference type="ARBA" id="ARBA00023277"/>
    </source>
</evidence>
<dbReference type="SUPFAM" id="SSF53335">
    <property type="entry name" value="S-adenosyl-L-methionine-dependent methyltransferases"/>
    <property type="match status" value="1"/>
</dbReference>
<evidence type="ECO:0000256" key="4">
    <source>
        <dbReference type="ARBA" id="ARBA00022723"/>
    </source>
</evidence>
<dbReference type="InterPro" id="IPR049874">
    <property type="entry name" value="ROK_cs"/>
</dbReference>
<keyword evidence="9" id="KW-0460">Magnesium</keyword>
<evidence type="ECO:0000256" key="5">
    <source>
        <dbReference type="ARBA" id="ARBA00022741"/>
    </source>
</evidence>
<accession>H3HEB9</accession>
<dbReference type="InterPro" id="IPR029063">
    <property type="entry name" value="SAM-dependent_MTases_sf"/>
</dbReference>
<dbReference type="Gene3D" id="3.40.50.150">
    <property type="entry name" value="Vaccinia Virus protein VP39"/>
    <property type="match status" value="1"/>
</dbReference>
<evidence type="ECO:0000256" key="2">
    <source>
        <dbReference type="ARBA" id="ARBA00006479"/>
    </source>
</evidence>
<dbReference type="Pfam" id="PF00480">
    <property type="entry name" value="ROK"/>
    <property type="match status" value="1"/>
</dbReference>
<dbReference type="InterPro" id="IPR043129">
    <property type="entry name" value="ATPase_NBD"/>
</dbReference>
<proteinExistence type="inferred from homology"/>
<keyword evidence="6" id="KW-0418">Kinase</keyword>
<evidence type="ECO:0000256" key="3">
    <source>
        <dbReference type="ARBA" id="ARBA00022679"/>
    </source>
</evidence>
<name>H3HEB9_PHYRM</name>
<organism evidence="13 14">
    <name type="scientific">Phytophthora ramorum</name>
    <name type="common">Sudden oak death agent</name>
    <dbReference type="NCBI Taxonomy" id="164328"/>
    <lineage>
        <taxon>Eukaryota</taxon>
        <taxon>Sar</taxon>
        <taxon>Stramenopiles</taxon>
        <taxon>Oomycota</taxon>
        <taxon>Peronosporomycetes</taxon>
        <taxon>Peronosporales</taxon>
        <taxon>Peronosporaceae</taxon>
        <taxon>Phytophthora</taxon>
    </lineage>
</organism>
<dbReference type="GO" id="GO:0005524">
    <property type="term" value="F:ATP binding"/>
    <property type="evidence" value="ECO:0007669"/>
    <property type="project" value="UniProtKB-KW"/>
</dbReference>
<sequence>MPRFAGVEVGGTTWVVAIAEDHPENILEKFEVETTTPDETMGAIVDWLKERKFDSIGIASFGPVDLNKASPTYGFITSTPKPNWGHTDVVGVFKRAFPAVPIGFDTDVNAPALYEVAYGGHGDISSAVYITVGTGVGVGVCTNGSAIHGFMHPEGGHIIVPPAPQDIETDFKGVCPFHGNCIEGMVASGSISARTGVDRRDLATITDDDPVWDTIAHYLANLCINVTFITSPDVIVIGGGIARREKLFDLIREKFVARVNKYGQQPPVEKYIRASFHPAIGLVSSLHLARLELHGRWEALFKQAELESKTGPTLGVNYVRASAPFATLEVQGTSLVVGQDLAKHGVAGVVWNCARAMVSFFEAEPQLVAQRHVLELGAGPGAVGLAVANVCDVSSLLLTDLESVVPLTRENVRVAAEQHAAIATLASSSRLGVRALCCDKFPVDVVVASDCLYESASHSALLATLLELTDRSERGQLADSPKRVTVFLAYKQRMPSKEKVFFESAAKHFDIAVYSTGSSSSSGNNDSGNAIEFYDEAIYICKLEHLHRGKLATQTQL</sequence>
<dbReference type="Gene3D" id="3.30.420.40">
    <property type="match status" value="2"/>
</dbReference>
<keyword evidence="4" id="KW-0479">Metal-binding</keyword>
<evidence type="ECO:0000256" key="8">
    <source>
        <dbReference type="ARBA" id="ARBA00022840"/>
    </source>
</evidence>
<evidence type="ECO:0000256" key="1">
    <source>
        <dbReference type="ARBA" id="ARBA00001946"/>
    </source>
</evidence>
<dbReference type="EnsemblProtists" id="Phyra96986">
    <property type="protein sequence ID" value="Phyra96986"/>
    <property type="gene ID" value="Phyra96986"/>
</dbReference>
<dbReference type="GO" id="GO:0008865">
    <property type="term" value="F:fructokinase activity"/>
    <property type="evidence" value="ECO:0007669"/>
    <property type="project" value="UniProtKB-EC"/>
</dbReference>
<evidence type="ECO:0000256" key="12">
    <source>
        <dbReference type="ARBA" id="ARBA00048451"/>
    </source>
</evidence>
<keyword evidence="8" id="KW-0067">ATP-binding</keyword>
<reference evidence="13" key="2">
    <citation type="submission" date="2015-06" db="UniProtKB">
        <authorList>
            <consortium name="EnsemblProtists"/>
        </authorList>
    </citation>
    <scope>IDENTIFICATION</scope>
    <source>
        <strain evidence="13">Pr102</strain>
    </source>
</reference>
<evidence type="ECO:0000256" key="7">
    <source>
        <dbReference type="ARBA" id="ARBA00022833"/>
    </source>
</evidence>
<dbReference type="VEuPathDB" id="FungiDB:KRP22_14858"/>
<dbReference type="EMBL" id="DS566127">
    <property type="status" value="NOT_ANNOTATED_CDS"/>
    <property type="molecule type" value="Genomic_DNA"/>
</dbReference>
<dbReference type="FunFam" id="3.30.420.40:FF:000136">
    <property type="entry name" value="Putative fructokinase"/>
    <property type="match status" value="1"/>
</dbReference>
<dbReference type="PANTHER" id="PTHR42742:SF3">
    <property type="entry name" value="FRUCTOKINASE"/>
    <property type="match status" value="1"/>
</dbReference>
<dbReference type="CDD" id="cd24067">
    <property type="entry name" value="ASKHA_NBD_ROK_BsFRK-like"/>
    <property type="match status" value="1"/>
</dbReference>
<dbReference type="EC" id="2.7.1.4" evidence="11"/>
<reference evidence="14" key="1">
    <citation type="journal article" date="2006" name="Science">
        <title>Phytophthora genome sequences uncover evolutionary origins and mechanisms of pathogenesis.</title>
        <authorList>
            <person name="Tyler B.M."/>
            <person name="Tripathy S."/>
            <person name="Zhang X."/>
            <person name="Dehal P."/>
            <person name="Jiang R.H."/>
            <person name="Aerts A."/>
            <person name="Arredondo F.D."/>
            <person name="Baxter L."/>
            <person name="Bensasson D."/>
            <person name="Beynon J.L."/>
            <person name="Chapman J."/>
            <person name="Damasceno C.M."/>
            <person name="Dorrance A.E."/>
            <person name="Dou D."/>
            <person name="Dickerman A.W."/>
            <person name="Dubchak I.L."/>
            <person name="Garbelotto M."/>
            <person name="Gijzen M."/>
            <person name="Gordon S.G."/>
            <person name="Govers F."/>
            <person name="Grunwald N.J."/>
            <person name="Huang W."/>
            <person name="Ivors K.L."/>
            <person name="Jones R.W."/>
            <person name="Kamoun S."/>
            <person name="Krampis K."/>
            <person name="Lamour K.H."/>
            <person name="Lee M.K."/>
            <person name="McDonald W.H."/>
            <person name="Medina M."/>
            <person name="Meijer H.J."/>
            <person name="Nordberg E.K."/>
            <person name="Maclean D.J."/>
            <person name="Ospina-Giraldo M.D."/>
            <person name="Morris P.F."/>
            <person name="Phuntumart V."/>
            <person name="Putnam N.H."/>
            <person name="Rash S."/>
            <person name="Rose J.K."/>
            <person name="Sakihama Y."/>
            <person name="Salamov A.A."/>
            <person name="Savidor A."/>
            <person name="Scheuring C.F."/>
            <person name="Smith B.M."/>
            <person name="Sobral B.W."/>
            <person name="Terry A."/>
            <person name="Torto-Alalibo T.A."/>
            <person name="Win J."/>
            <person name="Xu Z."/>
            <person name="Zhang H."/>
            <person name="Grigoriev I.V."/>
            <person name="Rokhsar D.S."/>
            <person name="Boore J.L."/>
        </authorList>
    </citation>
    <scope>NUCLEOTIDE SEQUENCE [LARGE SCALE GENOMIC DNA]</scope>
    <source>
        <strain evidence="14">Pr102</strain>
    </source>
</reference>
<dbReference type="PROSITE" id="PS01125">
    <property type="entry name" value="ROK"/>
    <property type="match status" value="1"/>
</dbReference>
<dbReference type="AlphaFoldDB" id="H3HEB9"/>
<dbReference type="GO" id="GO:0046872">
    <property type="term" value="F:metal ion binding"/>
    <property type="evidence" value="ECO:0007669"/>
    <property type="project" value="UniProtKB-KW"/>
</dbReference>
<dbReference type="FunFam" id="3.40.50.150:FF:001160">
    <property type="match status" value="1"/>
</dbReference>
<keyword evidence="14" id="KW-1185">Reference proteome</keyword>
<dbReference type="Pfam" id="PF10294">
    <property type="entry name" value="Methyltransf_16"/>
    <property type="match status" value="1"/>
</dbReference>
<comment type="cofactor">
    <cofactor evidence="1">
        <name>Mg(2+)</name>
        <dbReference type="ChEBI" id="CHEBI:18420"/>
    </cofactor>
</comment>
<dbReference type="FunFam" id="3.30.420.40:FF:000153">
    <property type="entry name" value="Putative fructokinase"/>
    <property type="match status" value="1"/>
</dbReference>
<keyword evidence="3" id="KW-0808">Transferase</keyword>
<dbReference type="InParanoid" id="H3HEB9"/>
<dbReference type="HOGENOM" id="CLU_534727_0_0_1"/>
<dbReference type="VEuPathDB" id="FungiDB:KRP22_14859"/>
<protein>
    <recommendedName>
        <fullName evidence="11">fructokinase</fullName>
        <ecNumber evidence="11">2.7.1.4</ecNumber>
    </recommendedName>
</protein>
<evidence type="ECO:0000256" key="6">
    <source>
        <dbReference type="ARBA" id="ARBA00022777"/>
    </source>
</evidence>
<comment type="similarity">
    <text evidence="2">Belongs to the ROK (NagC/XylR) family.</text>
</comment>
<comment type="catalytic activity">
    <reaction evidence="12">
        <text>D-fructose + ATP = D-fructose 6-phosphate + ADP + H(+)</text>
        <dbReference type="Rhea" id="RHEA:16125"/>
        <dbReference type="ChEBI" id="CHEBI:15378"/>
        <dbReference type="ChEBI" id="CHEBI:30616"/>
        <dbReference type="ChEBI" id="CHEBI:37721"/>
        <dbReference type="ChEBI" id="CHEBI:61527"/>
        <dbReference type="ChEBI" id="CHEBI:456216"/>
        <dbReference type="EC" id="2.7.1.4"/>
    </reaction>
</comment>
<keyword evidence="5" id="KW-0547">Nucleotide-binding</keyword>
<keyword evidence="10" id="KW-0119">Carbohydrate metabolism</keyword>
<dbReference type="InterPro" id="IPR000600">
    <property type="entry name" value="ROK"/>
</dbReference>
<dbReference type="STRING" id="164328.H3HEB9"/>
<dbReference type="VEuPathDB" id="FungiDB:KRP23_2888"/>
<dbReference type="VEuPathDB" id="FungiDB:KRP23_2887"/>
<dbReference type="Proteomes" id="UP000005238">
    <property type="component" value="Unassembled WGS sequence"/>
</dbReference>
<evidence type="ECO:0000313" key="14">
    <source>
        <dbReference type="Proteomes" id="UP000005238"/>
    </source>
</evidence>
<evidence type="ECO:0000313" key="13">
    <source>
        <dbReference type="EnsemblProtists" id="Phyra96986"/>
    </source>
</evidence>
<keyword evidence="7" id="KW-0862">Zinc</keyword>
<dbReference type="PANTHER" id="PTHR42742">
    <property type="entry name" value="TRANSCRIPTIONAL REPRESSOR MPRA"/>
    <property type="match status" value="1"/>
</dbReference>
<evidence type="ECO:0000256" key="11">
    <source>
        <dbReference type="ARBA" id="ARBA00038887"/>
    </source>
</evidence>
<dbReference type="eggNOG" id="KOG2793">
    <property type="taxonomic scope" value="Eukaryota"/>
</dbReference>
<dbReference type="SUPFAM" id="SSF53067">
    <property type="entry name" value="Actin-like ATPase domain"/>
    <property type="match status" value="1"/>
</dbReference>
<dbReference type="InterPro" id="IPR019410">
    <property type="entry name" value="Methyltransf_16"/>
</dbReference>
<evidence type="ECO:0000256" key="9">
    <source>
        <dbReference type="ARBA" id="ARBA00022842"/>
    </source>
</evidence>